<keyword evidence="1" id="KW-0732">Signal</keyword>
<evidence type="ECO:0000313" key="2">
    <source>
        <dbReference type="EMBL" id="RGK97862.1"/>
    </source>
</evidence>
<feature type="signal peptide" evidence="1">
    <location>
        <begin position="1"/>
        <end position="19"/>
    </location>
</feature>
<accession>A0A379EGV2</accession>
<evidence type="ECO:0000256" key="1">
    <source>
        <dbReference type="SAM" id="SignalP"/>
    </source>
</evidence>
<reference evidence="3 4" key="1">
    <citation type="submission" date="2018-06" db="EMBL/GenBank/DDBJ databases">
        <authorList>
            <consortium name="Pathogen Informatics"/>
            <person name="Doyle S."/>
        </authorList>
    </citation>
    <scope>NUCLEOTIDE SEQUENCE [LARGE SCALE GENOMIC DNA]</scope>
    <source>
        <strain evidence="3 4">NCTC11157</strain>
    </source>
</reference>
<evidence type="ECO:0000313" key="3">
    <source>
        <dbReference type="EMBL" id="SUB97872.1"/>
    </source>
</evidence>
<proteinExistence type="predicted"/>
<evidence type="ECO:0000313" key="4">
    <source>
        <dbReference type="Proteomes" id="UP000254072"/>
    </source>
</evidence>
<reference evidence="2 5" key="2">
    <citation type="submission" date="2018-08" db="EMBL/GenBank/DDBJ databases">
        <title>A genome reference for cultivated species of the human gut microbiota.</title>
        <authorList>
            <person name="Zou Y."/>
            <person name="Xue W."/>
            <person name="Luo G."/>
        </authorList>
    </citation>
    <scope>NUCLEOTIDE SEQUENCE [LARGE SCALE GENOMIC DNA]</scope>
    <source>
        <strain evidence="2 5">TF09-12</strain>
    </source>
</reference>
<dbReference type="Proteomes" id="UP000254072">
    <property type="component" value="Unassembled WGS sequence"/>
</dbReference>
<dbReference type="GeneID" id="91083767"/>
<feature type="chain" id="PRO_5036071529" evidence="1">
    <location>
        <begin position="20"/>
        <end position="147"/>
    </location>
</feature>
<protein>
    <submittedName>
        <fullName evidence="3">Uncharacterized protein</fullName>
    </submittedName>
</protein>
<evidence type="ECO:0000313" key="5">
    <source>
        <dbReference type="Proteomes" id="UP000260835"/>
    </source>
</evidence>
<dbReference type="EMBL" id="QSRD01000054">
    <property type="protein sequence ID" value="RGK97862.1"/>
    <property type="molecule type" value="Genomic_DNA"/>
</dbReference>
<dbReference type="EMBL" id="UGTL01000005">
    <property type="protein sequence ID" value="SUB97872.1"/>
    <property type="molecule type" value="Genomic_DNA"/>
</dbReference>
<gene>
    <name evidence="2" type="ORF">DXC89_07770</name>
    <name evidence="3" type="ORF">NCTC11157_02673</name>
</gene>
<dbReference type="OrthoDB" id="9872333at2"/>
<organism evidence="3 4">
    <name type="scientific">Prevotella disiens</name>
    <dbReference type="NCBI Taxonomy" id="28130"/>
    <lineage>
        <taxon>Bacteria</taxon>
        <taxon>Pseudomonadati</taxon>
        <taxon>Bacteroidota</taxon>
        <taxon>Bacteroidia</taxon>
        <taxon>Bacteroidales</taxon>
        <taxon>Prevotellaceae</taxon>
        <taxon>Prevotella</taxon>
    </lineage>
</organism>
<name>A0A379EGV2_9BACT</name>
<sequence>MKHILTLILLFSLSMLSSCDDISGEPQVNTPKLFFDAKGGEQSVQIKIKKISWTFKGLEKYPFTHTKHTEDYNEDGTIKKEKIQISTLSDGTQKIHYDWITFIVSKDKRHIRVLVEKNDIKEERGICFEAWGQKIPGASFTVFQSAE</sequence>
<dbReference type="PROSITE" id="PS51257">
    <property type="entry name" value="PROKAR_LIPOPROTEIN"/>
    <property type="match status" value="1"/>
</dbReference>
<dbReference type="Proteomes" id="UP000260835">
    <property type="component" value="Unassembled WGS sequence"/>
</dbReference>
<dbReference type="RefSeq" id="WP_004355755.1">
    <property type="nucleotide sequence ID" value="NZ_CABOGP010000054.1"/>
</dbReference>
<dbReference type="AlphaFoldDB" id="A0A379EGV2"/>